<organism evidence="15 16">
    <name type="scientific">Cohnella phaseoli</name>
    <dbReference type="NCBI Taxonomy" id="456490"/>
    <lineage>
        <taxon>Bacteria</taxon>
        <taxon>Bacillati</taxon>
        <taxon>Bacillota</taxon>
        <taxon>Bacilli</taxon>
        <taxon>Bacillales</taxon>
        <taxon>Paenibacillaceae</taxon>
        <taxon>Cohnella</taxon>
    </lineage>
</organism>
<dbReference type="Pfam" id="PF06580">
    <property type="entry name" value="His_kinase"/>
    <property type="match status" value="1"/>
</dbReference>
<dbReference type="CDD" id="cd06225">
    <property type="entry name" value="HAMP"/>
    <property type="match status" value="1"/>
</dbReference>
<dbReference type="GO" id="GO:0000155">
    <property type="term" value="F:phosphorelay sensor kinase activity"/>
    <property type="evidence" value="ECO:0007669"/>
    <property type="project" value="InterPro"/>
</dbReference>
<keyword evidence="11 13" id="KW-0472">Membrane</keyword>
<dbReference type="Proteomes" id="UP000256977">
    <property type="component" value="Unassembled WGS sequence"/>
</dbReference>
<keyword evidence="6" id="KW-0547">Nucleotide-binding</keyword>
<evidence type="ECO:0000256" key="13">
    <source>
        <dbReference type="SAM" id="Phobius"/>
    </source>
</evidence>
<dbReference type="Pfam" id="PF02518">
    <property type="entry name" value="HATPase_c"/>
    <property type="match status" value="1"/>
</dbReference>
<evidence type="ECO:0000256" key="5">
    <source>
        <dbReference type="ARBA" id="ARBA00022692"/>
    </source>
</evidence>
<keyword evidence="4" id="KW-0808">Transferase</keyword>
<protein>
    <submittedName>
        <fullName evidence="15">Two-component system sensor histidine kinase YesM</fullName>
    </submittedName>
</protein>
<reference evidence="15 16" key="1">
    <citation type="submission" date="2018-07" db="EMBL/GenBank/DDBJ databases">
        <title>Genomic Encyclopedia of Type Strains, Phase III (KMG-III): the genomes of soil and plant-associated and newly described type strains.</title>
        <authorList>
            <person name="Whitman W."/>
        </authorList>
    </citation>
    <scope>NUCLEOTIDE SEQUENCE [LARGE SCALE GENOMIC DNA]</scope>
    <source>
        <strain evidence="15 16">CECT 7287</strain>
    </source>
</reference>
<dbReference type="GO" id="GO:0005524">
    <property type="term" value="F:ATP binding"/>
    <property type="evidence" value="ECO:0007669"/>
    <property type="project" value="UniProtKB-KW"/>
</dbReference>
<keyword evidence="16" id="KW-1185">Reference proteome</keyword>
<dbReference type="Gene3D" id="3.30.565.10">
    <property type="entry name" value="Histidine kinase-like ATPase, C-terminal domain"/>
    <property type="match status" value="1"/>
</dbReference>
<dbReference type="Pfam" id="PF00672">
    <property type="entry name" value="HAMP"/>
    <property type="match status" value="1"/>
</dbReference>
<dbReference type="SUPFAM" id="SSF158472">
    <property type="entry name" value="HAMP domain-like"/>
    <property type="match status" value="1"/>
</dbReference>
<dbReference type="InterPro" id="IPR036890">
    <property type="entry name" value="HATPase_C_sf"/>
</dbReference>
<feature type="coiled-coil region" evidence="12">
    <location>
        <begin position="364"/>
        <end position="391"/>
    </location>
</feature>
<evidence type="ECO:0000256" key="11">
    <source>
        <dbReference type="ARBA" id="ARBA00023136"/>
    </source>
</evidence>
<dbReference type="InterPro" id="IPR003660">
    <property type="entry name" value="HAMP_dom"/>
</dbReference>
<dbReference type="SMART" id="SM00304">
    <property type="entry name" value="HAMP"/>
    <property type="match status" value="1"/>
</dbReference>
<evidence type="ECO:0000256" key="9">
    <source>
        <dbReference type="ARBA" id="ARBA00022989"/>
    </source>
</evidence>
<dbReference type="InterPro" id="IPR050640">
    <property type="entry name" value="Bact_2-comp_sensor_kinase"/>
</dbReference>
<evidence type="ECO:0000256" key="2">
    <source>
        <dbReference type="ARBA" id="ARBA00022475"/>
    </source>
</evidence>
<keyword evidence="9 13" id="KW-1133">Transmembrane helix</keyword>
<keyword evidence="12" id="KW-0175">Coiled coil</keyword>
<name>A0A3D9IP69_9BACL</name>
<keyword evidence="10" id="KW-0902">Two-component regulatory system</keyword>
<keyword evidence="8" id="KW-0067">ATP-binding</keyword>
<dbReference type="PANTHER" id="PTHR34220:SF11">
    <property type="entry name" value="SENSOR PROTEIN KINASE HPTS"/>
    <property type="match status" value="1"/>
</dbReference>
<evidence type="ECO:0000256" key="12">
    <source>
        <dbReference type="SAM" id="Coils"/>
    </source>
</evidence>
<feature type="transmembrane region" description="Helical" evidence="13">
    <location>
        <begin position="304"/>
        <end position="323"/>
    </location>
</feature>
<evidence type="ECO:0000313" key="16">
    <source>
        <dbReference type="Proteomes" id="UP000256977"/>
    </source>
</evidence>
<accession>A0A3D9IP69</accession>
<proteinExistence type="predicted"/>
<gene>
    <name evidence="15" type="ORF">DFP98_126104</name>
</gene>
<dbReference type="GO" id="GO:0005886">
    <property type="term" value="C:plasma membrane"/>
    <property type="evidence" value="ECO:0007669"/>
    <property type="project" value="UniProtKB-SubCell"/>
</dbReference>
<evidence type="ECO:0000256" key="8">
    <source>
        <dbReference type="ARBA" id="ARBA00022840"/>
    </source>
</evidence>
<dbReference type="OrthoDB" id="9776552at2"/>
<evidence type="ECO:0000256" key="4">
    <source>
        <dbReference type="ARBA" id="ARBA00022679"/>
    </source>
</evidence>
<dbReference type="SUPFAM" id="SSF55874">
    <property type="entry name" value="ATPase domain of HSP90 chaperone/DNA topoisomerase II/histidine kinase"/>
    <property type="match status" value="1"/>
</dbReference>
<dbReference type="RefSeq" id="WP_116063788.1">
    <property type="nucleotide sequence ID" value="NZ_QRDZ01000026.1"/>
</dbReference>
<dbReference type="PANTHER" id="PTHR34220">
    <property type="entry name" value="SENSOR HISTIDINE KINASE YPDA"/>
    <property type="match status" value="1"/>
</dbReference>
<keyword evidence="3" id="KW-0597">Phosphoprotein</keyword>
<dbReference type="PROSITE" id="PS50885">
    <property type="entry name" value="HAMP"/>
    <property type="match status" value="1"/>
</dbReference>
<feature type="domain" description="HAMP" evidence="14">
    <location>
        <begin position="324"/>
        <end position="376"/>
    </location>
</feature>
<keyword evidence="2" id="KW-1003">Cell membrane</keyword>
<dbReference type="EMBL" id="QRDZ01000026">
    <property type="protein sequence ID" value="RED63428.1"/>
    <property type="molecule type" value="Genomic_DNA"/>
</dbReference>
<evidence type="ECO:0000256" key="7">
    <source>
        <dbReference type="ARBA" id="ARBA00022777"/>
    </source>
</evidence>
<feature type="transmembrane region" description="Helical" evidence="13">
    <location>
        <begin position="12"/>
        <end position="33"/>
    </location>
</feature>
<evidence type="ECO:0000256" key="1">
    <source>
        <dbReference type="ARBA" id="ARBA00004651"/>
    </source>
</evidence>
<dbReference type="InterPro" id="IPR003594">
    <property type="entry name" value="HATPase_dom"/>
</dbReference>
<dbReference type="SMART" id="SM00387">
    <property type="entry name" value="HATPase_c"/>
    <property type="match status" value="1"/>
</dbReference>
<sequence>MNRIQGRKKRRWNISSILTGSFILLITLPIFLVTTYSVRSFNSILIENATSRAMQTVEQVSYTVEGQLNLMKNTVATIANDSQVIEYASLTRHSDGSQQLLETRRQLESKLYSYFHYTPDLVSVMFFYNDSGMAIYKQELNVEDSELRKMTWYQEVLSDKNKVYIMGAEASGAVFPDGGNFITAAIAPSFSSAFYNVEMIYFVFHARKIADLLHTNATDAGPSFVVDPYGSVVVSSETEVMSKGIGGLSYLQRAWKEGESHYVQEINGQESFIIHTLSDWDRHYIQVYSYDRMLKQVNDVYRKLILASALGLVVFLLVSYLIVRSIVKPIGSLINQMASVKAGNLKAKIEASGPVEIYVLGTTFNEMIGQLKDLIRQIEQKENQKRLAEISALQSQINPHFLLNTLNTIKLMASISKASNIQKMTEALTRLLSAAFNRGGMYSTVAEEMKLLDYYIQIMKIRYGDQFDVEFDIDPRMEKLPILKMLLQPIVENAIVHGVHERETRGRIQIAGRIEDDKSCRFTVRDNGRGMQPEVLSKMLEDGAEQGREGFSGIGLRNVNDRLRLNYGLSYGLHIESKLEDGTTIAVLMPILQEES</sequence>
<evidence type="ECO:0000256" key="3">
    <source>
        <dbReference type="ARBA" id="ARBA00022553"/>
    </source>
</evidence>
<dbReference type="Gene3D" id="6.10.340.10">
    <property type="match status" value="1"/>
</dbReference>
<dbReference type="AlphaFoldDB" id="A0A3D9IP69"/>
<evidence type="ECO:0000256" key="10">
    <source>
        <dbReference type="ARBA" id="ARBA00023012"/>
    </source>
</evidence>
<dbReference type="InterPro" id="IPR010559">
    <property type="entry name" value="Sig_transdc_His_kin_internal"/>
</dbReference>
<evidence type="ECO:0000256" key="6">
    <source>
        <dbReference type="ARBA" id="ARBA00022741"/>
    </source>
</evidence>
<comment type="subcellular location">
    <subcellularLocation>
        <location evidence="1">Cell membrane</location>
        <topology evidence="1">Multi-pass membrane protein</topology>
    </subcellularLocation>
</comment>
<evidence type="ECO:0000259" key="14">
    <source>
        <dbReference type="PROSITE" id="PS50885"/>
    </source>
</evidence>
<evidence type="ECO:0000313" key="15">
    <source>
        <dbReference type="EMBL" id="RED63428.1"/>
    </source>
</evidence>
<keyword evidence="5 13" id="KW-0812">Transmembrane</keyword>
<comment type="caution">
    <text evidence="15">The sequence shown here is derived from an EMBL/GenBank/DDBJ whole genome shotgun (WGS) entry which is preliminary data.</text>
</comment>
<keyword evidence="7 15" id="KW-0418">Kinase</keyword>